<gene>
    <name evidence="2" type="ORF">AKO1_013336</name>
</gene>
<comment type="caution">
    <text evidence="2">The sequence shown here is derived from an EMBL/GenBank/DDBJ whole genome shotgun (WGS) entry which is preliminary data.</text>
</comment>
<feature type="chain" id="PRO_5043565349" evidence="1">
    <location>
        <begin position="19"/>
        <end position="337"/>
    </location>
</feature>
<dbReference type="InterPro" id="IPR009030">
    <property type="entry name" value="Growth_fac_rcpt_cys_sf"/>
</dbReference>
<name>A0AAW2YXA1_9EUKA</name>
<evidence type="ECO:0000313" key="3">
    <source>
        <dbReference type="Proteomes" id="UP001431209"/>
    </source>
</evidence>
<dbReference type="Proteomes" id="UP001431209">
    <property type="component" value="Unassembled WGS sequence"/>
</dbReference>
<dbReference type="SUPFAM" id="SSF57184">
    <property type="entry name" value="Growth factor receptor domain"/>
    <property type="match status" value="1"/>
</dbReference>
<feature type="signal peptide" evidence="1">
    <location>
        <begin position="1"/>
        <end position="18"/>
    </location>
</feature>
<protein>
    <submittedName>
        <fullName evidence="2">Uncharacterized protein</fullName>
    </submittedName>
</protein>
<organism evidence="2 3">
    <name type="scientific">Acrasis kona</name>
    <dbReference type="NCBI Taxonomy" id="1008807"/>
    <lineage>
        <taxon>Eukaryota</taxon>
        <taxon>Discoba</taxon>
        <taxon>Heterolobosea</taxon>
        <taxon>Tetramitia</taxon>
        <taxon>Eutetramitia</taxon>
        <taxon>Acrasidae</taxon>
        <taxon>Acrasis</taxon>
    </lineage>
</organism>
<keyword evidence="1" id="KW-0732">Signal</keyword>
<sequence>MKFLIILMLAASLLVVNAIWCPPGRVWIYLKRGGYCRVCDVGNFCRDGHSYPCSEGTYSPHLGASECIKCKNPSTGLKDYCLADDIPNKLVEWRQTEYFYLDVSGSTELVSRSVNNVFNIAILKQRGKEFPLSTFNVVQRGIETDLLPITLYASNTTGTPSEENHTYKAVGTNVTALFDNYQLGNKYIDYFTLVFRRPTTITYGVTFTSSPKDILTSKNNITTIDFDGGNNRVTFYRFNVPRVEKRSRITLRVAKKNRDILVGVLVWNSDKQISKYVNTINAEVVSDADETYQVDHSITVEDQGDVIIGCYLYQGLPSVLEVKVEVTALNNQVIAYP</sequence>
<accession>A0AAW2YXA1</accession>
<proteinExistence type="predicted"/>
<dbReference type="EMBL" id="JAOPGA020000821">
    <property type="protein sequence ID" value="KAL0482132.1"/>
    <property type="molecule type" value="Genomic_DNA"/>
</dbReference>
<dbReference type="AlphaFoldDB" id="A0AAW2YXA1"/>
<keyword evidence="3" id="KW-1185">Reference proteome</keyword>
<evidence type="ECO:0000256" key="1">
    <source>
        <dbReference type="SAM" id="SignalP"/>
    </source>
</evidence>
<evidence type="ECO:0000313" key="2">
    <source>
        <dbReference type="EMBL" id="KAL0482132.1"/>
    </source>
</evidence>
<reference evidence="2 3" key="1">
    <citation type="submission" date="2024-03" db="EMBL/GenBank/DDBJ databases">
        <title>The Acrasis kona genome and developmental transcriptomes reveal deep origins of eukaryotic multicellular pathways.</title>
        <authorList>
            <person name="Sheikh S."/>
            <person name="Fu C.-J."/>
            <person name="Brown M.W."/>
            <person name="Baldauf S.L."/>
        </authorList>
    </citation>
    <scope>NUCLEOTIDE SEQUENCE [LARGE SCALE GENOMIC DNA]</scope>
    <source>
        <strain evidence="2 3">ATCC MYA-3509</strain>
    </source>
</reference>